<sequence length="77" mass="7656">MMLFPVVITAPALSAAAAPTATAAATPSPNPLRDAEALTVLAPRAPARRANASARLAMNALTLDNCSLVATSKLGGT</sequence>
<dbReference type="AlphaFoldDB" id="A0A9W8MY30"/>
<accession>A0A9W8MY30</accession>
<evidence type="ECO:0000256" key="1">
    <source>
        <dbReference type="SAM" id="SignalP"/>
    </source>
</evidence>
<keyword evidence="1" id="KW-0732">Signal</keyword>
<evidence type="ECO:0000313" key="2">
    <source>
        <dbReference type="EMBL" id="KAJ3511088.1"/>
    </source>
</evidence>
<protein>
    <submittedName>
        <fullName evidence="2">Uncharacterized protein</fullName>
    </submittedName>
</protein>
<dbReference type="Proteomes" id="UP001148786">
    <property type="component" value="Unassembled WGS sequence"/>
</dbReference>
<dbReference type="EMBL" id="JANKHO010000350">
    <property type="protein sequence ID" value="KAJ3511088.1"/>
    <property type="molecule type" value="Genomic_DNA"/>
</dbReference>
<reference evidence="2" key="1">
    <citation type="submission" date="2022-07" db="EMBL/GenBank/DDBJ databases">
        <title>Genome Sequence of Agrocybe chaxingu.</title>
        <authorList>
            <person name="Buettner E."/>
        </authorList>
    </citation>
    <scope>NUCLEOTIDE SEQUENCE</scope>
    <source>
        <strain evidence="2">MP-N11</strain>
    </source>
</reference>
<gene>
    <name evidence="2" type="ORF">NLJ89_g4299</name>
</gene>
<keyword evidence="3" id="KW-1185">Reference proteome</keyword>
<evidence type="ECO:0000313" key="3">
    <source>
        <dbReference type="Proteomes" id="UP001148786"/>
    </source>
</evidence>
<feature type="signal peptide" evidence="1">
    <location>
        <begin position="1"/>
        <end position="17"/>
    </location>
</feature>
<name>A0A9W8MY30_9AGAR</name>
<proteinExistence type="predicted"/>
<feature type="chain" id="PRO_5040719826" evidence="1">
    <location>
        <begin position="18"/>
        <end position="77"/>
    </location>
</feature>
<comment type="caution">
    <text evidence="2">The sequence shown here is derived from an EMBL/GenBank/DDBJ whole genome shotgun (WGS) entry which is preliminary data.</text>
</comment>
<organism evidence="2 3">
    <name type="scientific">Agrocybe chaxingu</name>
    <dbReference type="NCBI Taxonomy" id="84603"/>
    <lineage>
        <taxon>Eukaryota</taxon>
        <taxon>Fungi</taxon>
        <taxon>Dikarya</taxon>
        <taxon>Basidiomycota</taxon>
        <taxon>Agaricomycotina</taxon>
        <taxon>Agaricomycetes</taxon>
        <taxon>Agaricomycetidae</taxon>
        <taxon>Agaricales</taxon>
        <taxon>Agaricineae</taxon>
        <taxon>Strophariaceae</taxon>
        <taxon>Agrocybe</taxon>
    </lineage>
</organism>